<evidence type="ECO:0000313" key="2">
    <source>
        <dbReference type="EMBL" id="MFB9631586.1"/>
    </source>
</evidence>
<dbReference type="InterPro" id="IPR029149">
    <property type="entry name" value="Creatin/AminoP/Spt16_N"/>
</dbReference>
<dbReference type="Proteomes" id="UP001589532">
    <property type="component" value="Unassembled WGS sequence"/>
</dbReference>
<evidence type="ECO:0000259" key="1">
    <source>
        <dbReference type="Pfam" id="PF00557"/>
    </source>
</evidence>
<dbReference type="RefSeq" id="WP_344984124.1">
    <property type="nucleotide sequence ID" value="NZ_BAAAXV010000001.1"/>
</dbReference>
<protein>
    <submittedName>
        <fullName evidence="2">M24 family metallopeptidase</fullName>
    </submittedName>
</protein>
<dbReference type="InterPro" id="IPR036005">
    <property type="entry name" value="Creatinase/aminopeptidase-like"/>
</dbReference>
<dbReference type="EMBL" id="JBHMBW010000106">
    <property type="protein sequence ID" value="MFB9631586.1"/>
    <property type="molecule type" value="Genomic_DNA"/>
</dbReference>
<sequence>MTAAPHDAPAPQSDRRQATARLAAVRAAMDEAGVDALVLRSSPDFRFLGGGEGAFLVVTRHVVAETADPAGMLPEGARRVGVDPEMRVRELFGLAIEAELVPASSVLWPLRLRKEPYEVEAVRRAVAAAEEVLAQARELAWFGATERAMAHRLRVLAAESGCEELLSLRVAAGEHSALPAHVPGERVINPGDALTVSVCGRWGGYCAEVARVFAVAEPPEDFEAMYSVVLAAHRAGLAAVRSGGPVGEVARAVGEVIDGSGYGRFAAAHVGRGVGLGHDEGPWPGEDAVFAAGMTFCLEPGIYLPDLFGARVADVVVCTSEGPLPLGAYPHTLQVLER</sequence>
<dbReference type="InterPro" id="IPR050659">
    <property type="entry name" value="Peptidase_M24B"/>
</dbReference>
<keyword evidence="3" id="KW-1185">Reference proteome</keyword>
<name>A0ABV5SMC8_9ACTN</name>
<reference evidence="2 3" key="1">
    <citation type="submission" date="2024-09" db="EMBL/GenBank/DDBJ databases">
        <authorList>
            <person name="Sun Q."/>
            <person name="Mori K."/>
        </authorList>
    </citation>
    <scope>NUCLEOTIDE SEQUENCE [LARGE SCALE GENOMIC DNA]</scope>
    <source>
        <strain evidence="2 3">JCM 3143</strain>
    </source>
</reference>
<comment type="caution">
    <text evidence="2">The sequence shown here is derived from an EMBL/GenBank/DDBJ whole genome shotgun (WGS) entry which is preliminary data.</text>
</comment>
<feature type="domain" description="Peptidase M24" evidence="1">
    <location>
        <begin position="120"/>
        <end position="319"/>
    </location>
</feature>
<dbReference type="Pfam" id="PF00557">
    <property type="entry name" value="Peptidase_M24"/>
    <property type="match status" value="1"/>
</dbReference>
<evidence type="ECO:0000313" key="3">
    <source>
        <dbReference type="Proteomes" id="UP001589532"/>
    </source>
</evidence>
<dbReference type="PANTHER" id="PTHR46112">
    <property type="entry name" value="AMINOPEPTIDASE"/>
    <property type="match status" value="1"/>
</dbReference>
<dbReference type="Gene3D" id="3.40.350.10">
    <property type="entry name" value="Creatinase/prolidase N-terminal domain"/>
    <property type="match status" value="1"/>
</dbReference>
<dbReference type="SUPFAM" id="SSF55920">
    <property type="entry name" value="Creatinase/aminopeptidase"/>
    <property type="match status" value="1"/>
</dbReference>
<gene>
    <name evidence="2" type="ORF">ACFFSA_51735</name>
</gene>
<dbReference type="InterPro" id="IPR000994">
    <property type="entry name" value="Pept_M24"/>
</dbReference>
<accession>A0ABV5SMC8</accession>
<dbReference type="SUPFAM" id="SSF53092">
    <property type="entry name" value="Creatinase/prolidase N-terminal domain"/>
    <property type="match status" value="1"/>
</dbReference>
<proteinExistence type="predicted"/>
<dbReference type="Gene3D" id="3.90.230.10">
    <property type="entry name" value="Creatinase/methionine aminopeptidase superfamily"/>
    <property type="match status" value="1"/>
</dbReference>
<dbReference type="PANTHER" id="PTHR46112:SF2">
    <property type="entry name" value="XAA-PRO AMINOPEPTIDASE P-RELATED"/>
    <property type="match status" value="1"/>
</dbReference>
<organism evidence="2 3">
    <name type="scientific">Nonomuraea helvata</name>
    <dbReference type="NCBI Taxonomy" id="37484"/>
    <lineage>
        <taxon>Bacteria</taxon>
        <taxon>Bacillati</taxon>
        <taxon>Actinomycetota</taxon>
        <taxon>Actinomycetes</taxon>
        <taxon>Streptosporangiales</taxon>
        <taxon>Streptosporangiaceae</taxon>
        <taxon>Nonomuraea</taxon>
    </lineage>
</organism>